<keyword evidence="2" id="KW-1185">Reference proteome</keyword>
<reference evidence="1 2" key="1">
    <citation type="submission" date="2014-06" db="EMBL/GenBank/DDBJ databases">
        <title>Evolutionary Origins and Diversification of the Mycorrhizal Mutualists.</title>
        <authorList>
            <consortium name="DOE Joint Genome Institute"/>
            <consortium name="Mycorrhizal Genomics Consortium"/>
            <person name="Kohler A."/>
            <person name="Kuo A."/>
            <person name="Nagy L.G."/>
            <person name="Floudas D."/>
            <person name="Copeland A."/>
            <person name="Barry K.W."/>
            <person name="Cichocki N."/>
            <person name="Veneault-Fourrey C."/>
            <person name="LaButti K."/>
            <person name="Lindquist E.A."/>
            <person name="Lipzen A."/>
            <person name="Lundell T."/>
            <person name="Morin E."/>
            <person name="Murat C."/>
            <person name="Riley R."/>
            <person name="Ohm R."/>
            <person name="Sun H."/>
            <person name="Tunlid A."/>
            <person name="Henrissat B."/>
            <person name="Grigoriev I.V."/>
            <person name="Hibbett D.S."/>
            <person name="Martin F."/>
        </authorList>
    </citation>
    <scope>NUCLEOTIDE SEQUENCE [LARGE SCALE GENOMIC DNA]</scope>
    <source>
        <strain evidence="1 2">SS14</strain>
    </source>
</reference>
<evidence type="ECO:0000313" key="2">
    <source>
        <dbReference type="Proteomes" id="UP000054279"/>
    </source>
</evidence>
<organism evidence="1 2">
    <name type="scientific">Sphaerobolus stellatus (strain SS14)</name>
    <dbReference type="NCBI Taxonomy" id="990650"/>
    <lineage>
        <taxon>Eukaryota</taxon>
        <taxon>Fungi</taxon>
        <taxon>Dikarya</taxon>
        <taxon>Basidiomycota</taxon>
        <taxon>Agaricomycotina</taxon>
        <taxon>Agaricomycetes</taxon>
        <taxon>Phallomycetidae</taxon>
        <taxon>Geastrales</taxon>
        <taxon>Sphaerobolaceae</taxon>
        <taxon>Sphaerobolus</taxon>
    </lineage>
</organism>
<dbReference type="Proteomes" id="UP000054279">
    <property type="component" value="Unassembled WGS sequence"/>
</dbReference>
<gene>
    <name evidence="1" type="ORF">M422DRAFT_33445</name>
</gene>
<name>A0A0C9VK57_SPHS4</name>
<sequence>MCVCLASPYVPAPLPPSVHPSFPMQSWNSSSTRYDNLGLALKKNGVRWKVG</sequence>
<dbReference type="EMBL" id="KN837163">
    <property type="protein sequence ID" value="KIJ38100.1"/>
    <property type="molecule type" value="Genomic_DNA"/>
</dbReference>
<evidence type="ECO:0000313" key="1">
    <source>
        <dbReference type="EMBL" id="KIJ38100.1"/>
    </source>
</evidence>
<accession>A0A0C9VK57</accession>
<protein>
    <submittedName>
        <fullName evidence="1">Uncharacterized protein</fullName>
    </submittedName>
</protein>
<dbReference type="HOGENOM" id="CLU_3107958_0_0_1"/>
<dbReference type="AlphaFoldDB" id="A0A0C9VK57"/>
<proteinExistence type="predicted"/>